<dbReference type="RefSeq" id="WP_085084471.1">
    <property type="nucleotide sequence ID" value="NZ_FXAK01000002.1"/>
</dbReference>
<sequence length="314" mass="33375">MSEQTRVAGIDCGKDFLDIDIFPGVAPLRVVNSPQGHQEVVAWFTERNVTVAGLEASGGYERPIRDALRTAGVSVRVFDPARVRFFAKAKGRRAKNDSLDAAVIAEFTASQTSVPSLPDDPVREELAGLIKARRLLVDKRADLHKSIAHAPVAAQEALSRAVEYLAREVDALDAAICQAAKAQPVLSQTIQALQTAPGVGPVTAATLAALLPELGRTSGRKIAALVGVAPFDHDSGKMRGHRHIAGGRADVRRALYLAALSAATNTKGAIADFYNSLIQRKKPSKLALTACARKLVVRLNAMLAKGATWEANPA</sequence>
<dbReference type="Proteomes" id="UP000192936">
    <property type="component" value="Unassembled WGS sequence"/>
</dbReference>
<dbReference type="GO" id="GO:0003677">
    <property type="term" value="F:DNA binding"/>
    <property type="evidence" value="ECO:0007669"/>
    <property type="project" value="InterPro"/>
</dbReference>
<accession>A0A1X7EMQ4</accession>
<name>A0A1X7EMQ4_9PROT</name>
<dbReference type="InterPro" id="IPR003346">
    <property type="entry name" value="Transposase_20"/>
</dbReference>
<feature type="domain" description="Transposase IS116/IS110/IS902 C-terminal" evidence="2">
    <location>
        <begin position="191"/>
        <end position="274"/>
    </location>
</feature>
<dbReference type="GO" id="GO:0004803">
    <property type="term" value="F:transposase activity"/>
    <property type="evidence" value="ECO:0007669"/>
    <property type="project" value="InterPro"/>
</dbReference>
<protein>
    <submittedName>
        <fullName evidence="3">Transposase</fullName>
    </submittedName>
</protein>
<proteinExistence type="predicted"/>
<organism evidence="3 4">
    <name type="scientific">Azospirillum oryzae</name>
    <dbReference type="NCBI Taxonomy" id="286727"/>
    <lineage>
        <taxon>Bacteria</taxon>
        <taxon>Pseudomonadati</taxon>
        <taxon>Pseudomonadota</taxon>
        <taxon>Alphaproteobacteria</taxon>
        <taxon>Rhodospirillales</taxon>
        <taxon>Azospirillaceae</taxon>
        <taxon>Azospirillum</taxon>
    </lineage>
</organism>
<evidence type="ECO:0000313" key="4">
    <source>
        <dbReference type="Proteomes" id="UP000192936"/>
    </source>
</evidence>
<dbReference type="AlphaFoldDB" id="A0A1X7EMQ4"/>
<dbReference type="STRING" id="286727.SAMN02982917_1883"/>
<dbReference type="GO" id="GO:0006313">
    <property type="term" value="P:DNA transposition"/>
    <property type="evidence" value="ECO:0007669"/>
    <property type="project" value="InterPro"/>
</dbReference>
<dbReference type="OrthoDB" id="8261795at2"/>
<dbReference type="EMBL" id="FXAK01000002">
    <property type="protein sequence ID" value="SMF36763.1"/>
    <property type="molecule type" value="Genomic_DNA"/>
</dbReference>
<dbReference type="InterPro" id="IPR002525">
    <property type="entry name" value="Transp_IS110-like_N"/>
</dbReference>
<dbReference type="PANTHER" id="PTHR33055:SF13">
    <property type="entry name" value="TRANSPOSASE"/>
    <property type="match status" value="1"/>
</dbReference>
<reference evidence="3 4" key="1">
    <citation type="submission" date="2017-04" db="EMBL/GenBank/DDBJ databases">
        <authorList>
            <person name="Afonso C.L."/>
            <person name="Miller P.J."/>
            <person name="Scott M.A."/>
            <person name="Spackman E."/>
            <person name="Goraichik I."/>
            <person name="Dimitrov K.M."/>
            <person name="Suarez D.L."/>
            <person name="Swayne D.E."/>
        </authorList>
    </citation>
    <scope>NUCLEOTIDE SEQUENCE [LARGE SCALE GENOMIC DNA]</scope>
    <source>
        <strain evidence="3 4">A2P</strain>
    </source>
</reference>
<dbReference type="Pfam" id="PF02371">
    <property type="entry name" value="Transposase_20"/>
    <property type="match status" value="1"/>
</dbReference>
<feature type="domain" description="Transposase IS110-like N-terminal" evidence="1">
    <location>
        <begin position="9"/>
        <end position="147"/>
    </location>
</feature>
<gene>
    <name evidence="3" type="ORF">SAMN02982917_1883</name>
</gene>
<dbReference type="PANTHER" id="PTHR33055">
    <property type="entry name" value="TRANSPOSASE FOR INSERTION SEQUENCE ELEMENT IS1111A"/>
    <property type="match status" value="1"/>
</dbReference>
<evidence type="ECO:0000259" key="1">
    <source>
        <dbReference type="Pfam" id="PF01548"/>
    </source>
</evidence>
<evidence type="ECO:0000259" key="2">
    <source>
        <dbReference type="Pfam" id="PF02371"/>
    </source>
</evidence>
<dbReference type="InterPro" id="IPR047650">
    <property type="entry name" value="Transpos_IS110"/>
</dbReference>
<evidence type="ECO:0000313" key="3">
    <source>
        <dbReference type="EMBL" id="SMF36763.1"/>
    </source>
</evidence>
<dbReference type="Pfam" id="PF01548">
    <property type="entry name" value="DEDD_Tnp_IS110"/>
    <property type="match status" value="1"/>
</dbReference>